<protein>
    <submittedName>
        <fullName evidence="1">Uncharacterized protein</fullName>
    </submittedName>
</protein>
<dbReference type="Proteomes" id="UP000694892">
    <property type="component" value="Chromosome 7L"/>
</dbReference>
<reference evidence="2" key="1">
    <citation type="journal article" date="2016" name="Nature">
        <title>Genome evolution in the allotetraploid frog Xenopus laevis.</title>
        <authorList>
            <person name="Session A.M."/>
            <person name="Uno Y."/>
            <person name="Kwon T."/>
            <person name="Chapman J.A."/>
            <person name="Toyoda A."/>
            <person name="Takahashi S."/>
            <person name="Fukui A."/>
            <person name="Hikosaka A."/>
            <person name="Suzuki A."/>
            <person name="Kondo M."/>
            <person name="van Heeringen S.J."/>
            <person name="Quigley I."/>
            <person name="Heinz S."/>
            <person name="Ogino H."/>
            <person name="Ochi H."/>
            <person name="Hellsten U."/>
            <person name="Lyons J.B."/>
            <person name="Simakov O."/>
            <person name="Putnam N."/>
            <person name="Stites J."/>
            <person name="Kuroki Y."/>
            <person name="Tanaka T."/>
            <person name="Michiue T."/>
            <person name="Watanabe M."/>
            <person name="Bogdanovic O."/>
            <person name="Lister R."/>
            <person name="Georgiou G."/>
            <person name="Paranjpe S.S."/>
            <person name="van Kruijsbergen I."/>
            <person name="Shu S."/>
            <person name="Carlson J."/>
            <person name="Kinoshita T."/>
            <person name="Ohta Y."/>
            <person name="Mawaribuchi S."/>
            <person name="Jenkins J."/>
            <person name="Grimwood J."/>
            <person name="Schmutz J."/>
            <person name="Mitros T."/>
            <person name="Mozaffari S.V."/>
            <person name="Suzuki Y."/>
            <person name="Haramoto Y."/>
            <person name="Yamamoto T.S."/>
            <person name="Takagi C."/>
            <person name="Heald R."/>
            <person name="Miller K."/>
            <person name="Haudenschild C."/>
            <person name="Kitzman J."/>
            <person name="Nakayama T."/>
            <person name="Izutsu Y."/>
            <person name="Robert J."/>
            <person name="Fortriede J."/>
            <person name="Burns K."/>
            <person name="Lotay V."/>
            <person name="Karimi K."/>
            <person name="Yasuoka Y."/>
            <person name="Dichmann D.S."/>
            <person name="Flajnik M.F."/>
            <person name="Houston D.W."/>
            <person name="Shendure J."/>
            <person name="DuPasquier L."/>
            <person name="Vize P.D."/>
            <person name="Zorn A.M."/>
            <person name="Ito M."/>
            <person name="Marcotte E.M."/>
            <person name="Wallingford J.B."/>
            <person name="Ito Y."/>
            <person name="Asashima M."/>
            <person name="Ueno N."/>
            <person name="Matsuda Y."/>
            <person name="Veenstra G.J."/>
            <person name="Fujiyama A."/>
            <person name="Harland R.M."/>
            <person name="Taira M."/>
            <person name="Rokhsar D.S."/>
        </authorList>
    </citation>
    <scope>NUCLEOTIDE SEQUENCE [LARGE SCALE GENOMIC DNA]</scope>
    <source>
        <strain evidence="2">J</strain>
    </source>
</reference>
<evidence type="ECO:0000313" key="2">
    <source>
        <dbReference type="Proteomes" id="UP000694892"/>
    </source>
</evidence>
<evidence type="ECO:0000313" key="1">
    <source>
        <dbReference type="EMBL" id="OCT73261.1"/>
    </source>
</evidence>
<organism evidence="1 2">
    <name type="scientific">Xenopus laevis</name>
    <name type="common">African clawed frog</name>
    <dbReference type="NCBI Taxonomy" id="8355"/>
    <lineage>
        <taxon>Eukaryota</taxon>
        <taxon>Metazoa</taxon>
        <taxon>Chordata</taxon>
        <taxon>Craniata</taxon>
        <taxon>Vertebrata</taxon>
        <taxon>Euteleostomi</taxon>
        <taxon>Amphibia</taxon>
        <taxon>Batrachia</taxon>
        <taxon>Anura</taxon>
        <taxon>Pipoidea</taxon>
        <taxon>Pipidae</taxon>
        <taxon>Xenopodinae</taxon>
        <taxon>Xenopus</taxon>
        <taxon>Xenopus</taxon>
    </lineage>
</organism>
<accession>A0A974HDA8</accession>
<dbReference type="EMBL" id="CM004478">
    <property type="protein sequence ID" value="OCT73261.1"/>
    <property type="molecule type" value="Genomic_DNA"/>
</dbReference>
<dbReference type="AlphaFoldDB" id="A0A974HDA8"/>
<name>A0A974HDA8_XENLA</name>
<proteinExistence type="predicted"/>
<gene>
    <name evidence="1" type="ORF">XELAEV_18036242mg</name>
</gene>
<sequence length="87" mass="10102">MTFHAMPQTSNSERNKLYQDLLQKGSVQDNCRYANVLRWLGIMVSISRAAFKPAGRGFVWGESRHFSSSGDRLFGRSDRLKEFCWLR</sequence>